<proteinExistence type="predicted"/>
<dbReference type="SMART" id="SM00112">
    <property type="entry name" value="CA"/>
    <property type="match status" value="3"/>
</dbReference>
<comment type="caution">
    <text evidence="10">The sequence shown here is derived from an EMBL/GenBank/DDBJ whole genome shotgun (WGS) entry which is preliminary data.</text>
</comment>
<evidence type="ECO:0000313" key="10">
    <source>
        <dbReference type="EMBL" id="OPL21573.1"/>
    </source>
</evidence>
<feature type="domain" description="Cadherin" evidence="9">
    <location>
        <begin position="186"/>
        <end position="291"/>
    </location>
</feature>
<organism evidence="10 11">
    <name type="scientific">Mytilus galloprovincialis</name>
    <name type="common">Mediterranean mussel</name>
    <dbReference type="NCBI Taxonomy" id="29158"/>
    <lineage>
        <taxon>Eukaryota</taxon>
        <taxon>Metazoa</taxon>
        <taxon>Spiralia</taxon>
        <taxon>Lophotrochozoa</taxon>
        <taxon>Mollusca</taxon>
        <taxon>Bivalvia</taxon>
        <taxon>Autobranchia</taxon>
        <taxon>Pteriomorphia</taxon>
        <taxon>Mytilida</taxon>
        <taxon>Mytiloidea</taxon>
        <taxon>Mytilidae</taxon>
        <taxon>Mytilinae</taxon>
        <taxon>Mytilus</taxon>
    </lineage>
</organism>
<sequence>LTYTIQSTTGAQQYFTVTPSGAIVAIRSLTEDGANTNPYLMTITLRDQGNPVLTAITQATVRINVNRNINCPVFNTNSPSTYTITQSQTTLVFATVSATDADAINTPFSSITYSIIGDDGATSMFTLNTNTGGISNLPALYSDNGRTYQLRIQATDGGTPACSTTRVILVTVERNLNAPQWSGTNTPNNYVVEILETHDVTIPVKVLAATDADDRSPNRDIIYEFDPNSQHQDLFTVDQNGPVYLRGSMIGKTPIQYVLTLFARDKGTSQKSSPVGTLTVNVVRNQNAPIINNLPREVNISAGQGTNLEIFRVTATDADTRSPYNTLTFDRTGEGSATTYFNVNPSNGAVFLTASVSGVPDERFYLRVRAQDGGDPKKFDSKVLTIIVNRNLQKPVMSAGQYNKRILETQAVSVELVKVLATDGDNFVTSFKNSVDNIKAPNNQLEYFISSNNAEVNKFVQVDADTGSVSLKQSIKNFTNAATVFTVSFQVSARDKAASPQTADNPQIVQLTVVRNTRPMFTNPAAYSNAIPETTPGGQIVYATTVSNTDTDAPFNQLDYSLYPDSTNLARLFFEIDSSGVVRVRTGVNLNQTAQTQFDVRVVVADR</sequence>
<keyword evidence="7" id="KW-0472">Membrane</keyword>
<keyword evidence="11" id="KW-1185">Reference proteome</keyword>
<dbReference type="PROSITE" id="PS50268">
    <property type="entry name" value="CADHERIN_2"/>
    <property type="match status" value="6"/>
</dbReference>
<keyword evidence="5" id="KW-0130">Cell adhesion</keyword>
<dbReference type="GO" id="GO:0005911">
    <property type="term" value="C:cell-cell junction"/>
    <property type="evidence" value="ECO:0007669"/>
    <property type="project" value="TreeGrafter"/>
</dbReference>
<evidence type="ECO:0000256" key="7">
    <source>
        <dbReference type="ARBA" id="ARBA00023136"/>
    </source>
</evidence>
<protein>
    <submittedName>
        <fullName evidence="10">Protocadherin 4 fat</fullName>
    </submittedName>
</protein>
<comment type="subcellular location">
    <subcellularLocation>
        <location evidence="1">Membrane</location>
    </subcellularLocation>
</comment>
<dbReference type="InterPro" id="IPR015919">
    <property type="entry name" value="Cadherin-like_sf"/>
</dbReference>
<dbReference type="CDD" id="cd11304">
    <property type="entry name" value="Cadherin_repeat"/>
    <property type="match status" value="3"/>
</dbReference>
<evidence type="ECO:0000256" key="5">
    <source>
        <dbReference type="ARBA" id="ARBA00022889"/>
    </source>
</evidence>
<dbReference type="SUPFAM" id="SSF49313">
    <property type="entry name" value="Cadherin-like"/>
    <property type="match status" value="5"/>
</dbReference>
<evidence type="ECO:0000256" key="1">
    <source>
        <dbReference type="ARBA" id="ARBA00004370"/>
    </source>
</evidence>
<dbReference type="GO" id="GO:0016020">
    <property type="term" value="C:membrane"/>
    <property type="evidence" value="ECO:0007669"/>
    <property type="project" value="UniProtKB-SubCell"/>
</dbReference>
<keyword evidence="3" id="KW-0677">Repeat</keyword>
<feature type="domain" description="Cadherin" evidence="9">
    <location>
        <begin position="523"/>
        <end position="606"/>
    </location>
</feature>
<dbReference type="PRINTS" id="PR00205">
    <property type="entry name" value="CADHERIN"/>
</dbReference>
<gene>
    <name evidence="10" type="ORF">AM593_06666</name>
</gene>
<name>A0A3L5TS44_MYTGA</name>
<feature type="domain" description="Cadherin" evidence="9">
    <location>
        <begin position="1"/>
        <end position="74"/>
    </location>
</feature>
<feature type="domain" description="Cadherin" evidence="9">
    <location>
        <begin position="398"/>
        <end position="521"/>
    </location>
</feature>
<dbReference type="GO" id="GO:0007156">
    <property type="term" value="P:homophilic cell adhesion via plasma membrane adhesion molecules"/>
    <property type="evidence" value="ECO:0007669"/>
    <property type="project" value="InterPro"/>
</dbReference>
<dbReference type="InterPro" id="IPR002126">
    <property type="entry name" value="Cadherin-like_dom"/>
</dbReference>
<feature type="non-terminal residue" evidence="10">
    <location>
        <position position="607"/>
    </location>
</feature>
<dbReference type="GO" id="GO:0005509">
    <property type="term" value="F:calcium ion binding"/>
    <property type="evidence" value="ECO:0007669"/>
    <property type="project" value="UniProtKB-UniRule"/>
</dbReference>
<keyword evidence="4 8" id="KW-0106">Calcium</keyword>
<dbReference type="Proteomes" id="UP000266721">
    <property type="component" value="Unassembled WGS sequence"/>
</dbReference>
<keyword evidence="6" id="KW-1133">Transmembrane helix</keyword>
<feature type="domain" description="Cadherin" evidence="9">
    <location>
        <begin position="292"/>
        <end position="397"/>
    </location>
</feature>
<dbReference type="PANTHER" id="PTHR24025:SF23">
    <property type="entry name" value="NEURAL-CADHERIN"/>
    <property type="match status" value="1"/>
</dbReference>
<reference evidence="10 11" key="1">
    <citation type="journal article" date="2016" name="PLoS ONE">
        <title>A First Insight into the Genome of the Filter-Feeder Mussel Mytilus galloprovincialis.</title>
        <authorList>
            <person name="Murgarella M."/>
            <person name="Puiu D."/>
            <person name="Novoa B."/>
            <person name="Figueras A."/>
            <person name="Posada D."/>
            <person name="Canchaya C."/>
        </authorList>
    </citation>
    <scope>NUCLEOTIDE SEQUENCE [LARGE SCALE GENOMIC DNA]</scope>
    <source>
        <tissue evidence="10">Muscle</tissue>
    </source>
</reference>
<dbReference type="Gene3D" id="2.60.40.60">
    <property type="entry name" value="Cadherins"/>
    <property type="match status" value="6"/>
</dbReference>
<evidence type="ECO:0000259" key="9">
    <source>
        <dbReference type="PROSITE" id="PS50268"/>
    </source>
</evidence>
<feature type="non-terminal residue" evidence="10">
    <location>
        <position position="1"/>
    </location>
</feature>
<dbReference type="AlphaFoldDB" id="A0A3L5TS44"/>
<evidence type="ECO:0000256" key="6">
    <source>
        <dbReference type="ARBA" id="ARBA00022989"/>
    </source>
</evidence>
<dbReference type="EMBL" id="KV590376">
    <property type="protein sequence ID" value="OPL21573.1"/>
    <property type="molecule type" value="Genomic_DNA"/>
</dbReference>
<evidence type="ECO:0000256" key="3">
    <source>
        <dbReference type="ARBA" id="ARBA00022737"/>
    </source>
</evidence>
<evidence type="ECO:0000256" key="8">
    <source>
        <dbReference type="PROSITE-ProRule" id="PRU00043"/>
    </source>
</evidence>
<dbReference type="InterPro" id="IPR050971">
    <property type="entry name" value="Cadherin-domain_protein"/>
</dbReference>
<dbReference type="PANTHER" id="PTHR24025">
    <property type="entry name" value="DESMOGLEIN FAMILY MEMBER"/>
    <property type="match status" value="1"/>
</dbReference>
<dbReference type="Pfam" id="PF00028">
    <property type="entry name" value="Cadherin"/>
    <property type="match status" value="2"/>
</dbReference>
<keyword evidence="2" id="KW-0812">Transmembrane</keyword>
<feature type="domain" description="Cadherin" evidence="9">
    <location>
        <begin position="90"/>
        <end position="181"/>
    </location>
</feature>
<evidence type="ECO:0000256" key="2">
    <source>
        <dbReference type="ARBA" id="ARBA00022692"/>
    </source>
</evidence>
<evidence type="ECO:0000256" key="4">
    <source>
        <dbReference type="ARBA" id="ARBA00022837"/>
    </source>
</evidence>
<accession>A0A3L5TS44</accession>
<evidence type="ECO:0000313" key="11">
    <source>
        <dbReference type="Proteomes" id="UP000266721"/>
    </source>
</evidence>